<dbReference type="Pfam" id="PF01757">
    <property type="entry name" value="Acyl_transf_3"/>
    <property type="match status" value="1"/>
</dbReference>
<name>A0A5N5VZ73_STRMB</name>
<accession>A0A5N5VZ73</accession>
<dbReference type="PANTHER" id="PTHR23028:SF53">
    <property type="entry name" value="ACYL_TRANSF_3 DOMAIN-CONTAINING PROTEIN"/>
    <property type="match status" value="1"/>
</dbReference>
<feature type="region of interest" description="Disordered" evidence="1">
    <location>
        <begin position="372"/>
        <end position="397"/>
    </location>
</feature>
<evidence type="ECO:0000313" key="5">
    <source>
        <dbReference type="Proteomes" id="UP000327000"/>
    </source>
</evidence>
<keyword evidence="4" id="KW-0808">Transferase</keyword>
<dbReference type="GO" id="GO:0016747">
    <property type="term" value="F:acyltransferase activity, transferring groups other than amino-acyl groups"/>
    <property type="evidence" value="ECO:0007669"/>
    <property type="project" value="InterPro"/>
</dbReference>
<keyword evidence="4" id="KW-0012">Acyltransferase</keyword>
<evidence type="ECO:0000259" key="3">
    <source>
        <dbReference type="Pfam" id="PF01757"/>
    </source>
</evidence>
<sequence length="397" mass="44303">MHSTLPVQQDHPQPRERPPAPPARRPGRLAALDGLRLCAALMVVAYHWIAFDSGAWGHRSARALFPTAYLPASYGWLGVQLFFLISGFVICMSGWGKGVGQFAVSRITRLFPAYWFAVLLVALVVRLWPVVNSPTALQDVAVNLTMLQDPLGVEPVDGVYWTLWIEVRFYLLFALVVHKGLDYRRVVAFCGLWGAGAVVARATGDPLLERVLLPYDCWYFIAGIAFYLMYRFRPAPLLWLIVGGTFLIAQHDLLVAERRAEAYMGHRVPHWPTLALVAVFYLSVMAVALGWTRRLDWRWLSTAGALTYPLYLLHERVGWVVIRHADGHLPRLVLLPLLLAGALTAAWLVHRVIERPLARRLGDALRRAVVRRGAGPPGATGTVRSPGRHRTVGEGRG</sequence>
<dbReference type="PANTHER" id="PTHR23028">
    <property type="entry name" value="ACETYLTRANSFERASE"/>
    <property type="match status" value="1"/>
</dbReference>
<feature type="transmembrane region" description="Helical" evidence="2">
    <location>
        <begin position="158"/>
        <end position="176"/>
    </location>
</feature>
<reference evidence="4 5" key="1">
    <citation type="journal article" date="2019" name="Microb. Cell Fact.">
        <title>Exploring novel herbicidin analogues by transcriptional regulator overexpression and MS/MS molecular networking.</title>
        <authorList>
            <person name="Shi Y."/>
            <person name="Gu R."/>
            <person name="Li Y."/>
            <person name="Wang X."/>
            <person name="Ren W."/>
            <person name="Li X."/>
            <person name="Wang L."/>
            <person name="Xie Y."/>
            <person name="Hong B."/>
        </authorList>
    </citation>
    <scope>NUCLEOTIDE SEQUENCE [LARGE SCALE GENOMIC DNA]</scope>
    <source>
        <strain evidence="4 5">US-43</strain>
    </source>
</reference>
<feature type="transmembrane region" description="Helical" evidence="2">
    <location>
        <begin position="34"/>
        <end position="51"/>
    </location>
</feature>
<feature type="transmembrane region" description="Helical" evidence="2">
    <location>
        <begin position="333"/>
        <end position="350"/>
    </location>
</feature>
<keyword evidence="2" id="KW-0472">Membrane</keyword>
<dbReference type="Proteomes" id="UP000327000">
    <property type="component" value="Unassembled WGS sequence"/>
</dbReference>
<dbReference type="GO" id="GO:0016020">
    <property type="term" value="C:membrane"/>
    <property type="evidence" value="ECO:0007669"/>
    <property type="project" value="TreeGrafter"/>
</dbReference>
<evidence type="ECO:0000313" key="4">
    <source>
        <dbReference type="EMBL" id="KAB7834034.1"/>
    </source>
</evidence>
<feature type="transmembrane region" description="Helical" evidence="2">
    <location>
        <begin position="268"/>
        <end position="290"/>
    </location>
</feature>
<evidence type="ECO:0000256" key="2">
    <source>
        <dbReference type="SAM" id="Phobius"/>
    </source>
</evidence>
<dbReference type="OrthoDB" id="9807745at2"/>
<dbReference type="InterPro" id="IPR050879">
    <property type="entry name" value="Acyltransferase_3"/>
</dbReference>
<dbReference type="AlphaFoldDB" id="A0A5N5VZ73"/>
<dbReference type="RefSeq" id="WP_152265742.1">
    <property type="nucleotide sequence ID" value="NZ_JBFADJ010000068.1"/>
</dbReference>
<keyword evidence="2" id="KW-0812">Transmembrane</keyword>
<comment type="caution">
    <text evidence="4">The sequence shown here is derived from an EMBL/GenBank/DDBJ whole genome shotgun (WGS) entry which is preliminary data.</text>
</comment>
<feature type="region of interest" description="Disordered" evidence="1">
    <location>
        <begin position="1"/>
        <end position="24"/>
    </location>
</feature>
<dbReference type="InterPro" id="IPR002656">
    <property type="entry name" value="Acyl_transf_3_dom"/>
</dbReference>
<gene>
    <name evidence="4" type="ORF">FRZ00_30685</name>
</gene>
<feature type="domain" description="Acyltransferase 3" evidence="3">
    <location>
        <begin position="30"/>
        <end position="350"/>
    </location>
</feature>
<feature type="transmembrane region" description="Helical" evidence="2">
    <location>
        <begin position="297"/>
        <end position="313"/>
    </location>
</feature>
<feature type="transmembrane region" description="Helical" evidence="2">
    <location>
        <begin position="237"/>
        <end position="256"/>
    </location>
</feature>
<protein>
    <submittedName>
        <fullName evidence="4">Acyltransferase</fullName>
    </submittedName>
</protein>
<proteinExistence type="predicted"/>
<keyword evidence="2" id="KW-1133">Transmembrane helix</keyword>
<keyword evidence="5" id="KW-1185">Reference proteome</keyword>
<feature type="compositionally biased region" description="Polar residues" evidence="1">
    <location>
        <begin position="1"/>
        <end position="11"/>
    </location>
</feature>
<dbReference type="EMBL" id="VOKX01000117">
    <property type="protein sequence ID" value="KAB7834034.1"/>
    <property type="molecule type" value="Genomic_DNA"/>
</dbReference>
<feature type="transmembrane region" description="Helical" evidence="2">
    <location>
        <begin position="107"/>
        <end position="128"/>
    </location>
</feature>
<organism evidence="4 5">
    <name type="scientific">Streptomyces mobaraensis</name>
    <name type="common">Streptoverticillium mobaraense</name>
    <dbReference type="NCBI Taxonomy" id="35621"/>
    <lineage>
        <taxon>Bacteria</taxon>
        <taxon>Bacillati</taxon>
        <taxon>Actinomycetota</taxon>
        <taxon>Actinomycetes</taxon>
        <taxon>Kitasatosporales</taxon>
        <taxon>Streptomycetaceae</taxon>
        <taxon>Streptomyces</taxon>
    </lineage>
</organism>
<feature type="transmembrane region" description="Helical" evidence="2">
    <location>
        <begin position="183"/>
        <end position="200"/>
    </location>
</feature>
<feature type="transmembrane region" description="Helical" evidence="2">
    <location>
        <begin position="74"/>
        <end position="95"/>
    </location>
</feature>
<feature type="transmembrane region" description="Helical" evidence="2">
    <location>
        <begin position="212"/>
        <end position="230"/>
    </location>
</feature>
<dbReference type="GO" id="GO:0009103">
    <property type="term" value="P:lipopolysaccharide biosynthetic process"/>
    <property type="evidence" value="ECO:0007669"/>
    <property type="project" value="TreeGrafter"/>
</dbReference>
<evidence type="ECO:0000256" key="1">
    <source>
        <dbReference type="SAM" id="MobiDB-lite"/>
    </source>
</evidence>